<dbReference type="InterPro" id="IPR017972">
    <property type="entry name" value="Cyt_P450_CS"/>
</dbReference>
<dbReference type="EMBL" id="BMVB01000006">
    <property type="protein sequence ID" value="GHC47310.1"/>
    <property type="molecule type" value="Genomic_DNA"/>
</dbReference>
<keyword evidence="2" id="KW-0560">Oxidoreductase</keyword>
<dbReference type="InterPro" id="IPR001128">
    <property type="entry name" value="Cyt_P450"/>
</dbReference>
<comment type="similarity">
    <text evidence="1 2">Belongs to the cytochrome P450 family.</text>
</comment>
<gene>
    <name evidence="3" type="ORF">GCM10010507_23570</name>
</gene>
<dbReference type="Pfam" id="PF00067">
    <property type="entry name" value="p450"/>
    <property type="match status" value="1"/>
</dbReference>
<dbReference type="SUPFAM" id="SSF48264">
    <property type="entry name" value="Cytochrome P450"/>
    <property type="match status" value="1"/>
</dbReference>
<dbReference type="PRINTS" id="PR00359">
    <property type="entry name" value="BP450"/>
</dbReference>
<protein>
    <submittedName>
        <fullName evidence="3">Cytochrome P450</fullName>
    </submittedName>
</protein>
<keyword evidence="2" id="KW-0479">Metal-binding</keyword>
<keyword evidence="2" id="KW-0408">Iron</keyword>
<evidence type="ECO:0000256" key="1">
    <source>
        <dbReference type="ARBA" id="ARBA00010617"/>
    </source>
</evidence>
<dbReference type="PANTHER" id="PTHR46696">
    <property type="entry name" value="P450, PUTATIVE (EUROFUNG)-RELATED"/>
    <property type="match status" value="1"/>
</dbReference>
<organism evidence="3 4">
    <name type="scientific">Streptomyces cinnamoneus</name>
    <name type="common">Streptoverticillium cinnamoneum</name>
    <dbReference type="NCBI Taxonomy" id="53446"/>
    <lineage>
        <taxon>Bacteria</taxon>
        <taxon>Bacillati</taxon>
        <taxon>Actinomycetota</taxon>
        <taxon>Actinomycetes</taxon>
        <taxon>Kitasatosporales</taxon>
        <taxon>Streptomycetaceae</taxon>
        <taxon>Streptomyces</taxon>
        <taxon>Streptomyces cinnamoneus group</taxon>
    </lineage>
</organism>
<dbReference type="RefSeq" id="WP_190109650.1">
    <property type="nucleotide sequence ID" value="NZ_BMVB01000006.1"/>
</dbReference>
<comment type="caution">
    <text evidence="3">The sequence shown here is derived from an EMBL/GenBank/DDBJ whole genome shotgun (WGS) entry which is preliminary data.</text>
</comment>
<reference evidence="3" key="1">
    <citation type="journal article" date="2014" name="Int. J. Syst. Evol. Microbiol.">
        <title>Complete genome sequence of Corynebacterium casei LMG S-19264T (=DSM 44701T), isolated from a smear-ripened cheese.</title>
        <authorList>
            <consortium name="US DOE Joint Genome Institute (JGI-PGF)"/>
            <person name="Walter F."/>
            <person name="Albersmeier A."/>
            <person name="Kalinowski J."/>
            <person name="Ruckert C."/>
        </authorList>
    </citation>
    <scope>NUCLEOTIDE SEQUENCE</scope>
    <source>
        <strain evidence="3">JCM 4633</strain>
    </source>
</reference>
<evidence type="ECO:0000256" key="2">
    <source>
        <dbReference type="RuleBase" id="RU000461"/>
    </source>
</evidence>
<name>A0A918TIH0_STRCJ</name>
<dbReference type="InterPro" id="IPR002397">
    <property type="entry name" value="Cyt_P450_B"/>
</dbReference>
<accession>A0A918TIH0</accession>
<dbReference type="Proteomes" id="UP000646244">
    <property type="component" value="Unassembled WGS sequence"/>
</dbReference>
<dbReference type="PROSITE" id="PS00086">
    <property type="entry name" value="CYTOCHROME_P450"/>
    <property type="match status" value="1"/>
</dbReference>
<dbReference type="InterPro" id="IPR036396">
    <property type="entry name" value="Cyt_P450_sf"/>
</dbReference>
<sequence length="405" mass="43213">MTSTAPLLRAEEILDPATLADPYPFFAGLRAHDPVHWNEPTGSWYVARYRDVHDLLTDPRLGAPTGDALIASLPPAERAVYRTVEDFFARWMVFSDPPHQVRIRTCLQRSFTPAAVAALAPSLQRHAERAVAAFAVSADPAGDLIEDLARPFALDVVCDLLGIAAEERAEVSGWSDTLMAYLAAAEPAPTVAGAAGEAVAALTSYVGGTVLPRGQGLLARTLGPGVTTGELTPADAAATFAQLLTGGVEPVSTAAGVAVTALHAAPDQLHDLRAGRLPYEHAVEEALRFDPPFHFAPRQARASLRVGGRTIRAGDRVVLLLASANRDEEQFPRAGTYDARRGPVPHLAFGRGGHYCIGGVLARRQITTLLQELDRRLPGLRIDGDAVRRSPSFGSTVLRPTPCMI</sequence>
<proteinExistence type="inferred from homology"/>
<dbReference type="PANTHER" id="PTHR46696:SF1">
    <property type="entry name" value="CYTOCHROME P450 YJIB-RELATED"/>
    <property type="match status" value="1"/>
</dbReference>
<dbReference type="GO" id="GO:0020037">
    <property type="term" value="F:heme binding"/>
    <property type="evidence" value="ECO:0007669"/>
    <property type="project" value="InterPro"/>
</dbReference>
<evidence type="ECO:0000313" key="4">
    <source>
        <dbReference type="Proteomes" id="UP000646244"/>
    </source>
</evidence>
<dbReference type="AlphaFoldDB" id="A0A918TIH0"/>
<dbReference type="Gene3D" id="1.10.630.10">
    <property type="entry name" value="Cytochrome P450"/>
    <property type="match status" value="1"/>
</dbReference>
<keyword evidence="2" id="KW-0349">Heme</keyword>
<evidence type="ECO:0000313" key="3">
    <source>
        <dbReference type="EMBL" id="GHC47310.1"/>
    </source>
</evidence>
<dbReference type="GO" id="GO:0004497">
    <property type="term" value="F:monooxygenase activity"/>
    <property type="evidence" value="ECO:0007669"/>
    <property type="project" value="UniProtKB-KW"/>
</dbReference>
<dbReference type="GO" id="GO:0005506">
    <property type="term" value="F:iron ion binding"/>
    <property type="evidence" value="ECO:0007669"/>
    <property type="project" value="InterPro"/>
</dbReference>
<reference evidence="3" key="2">
    <citation type="submission" date="2020-09" db="EMBL/GenBank/DDBJ databases">
        <authorList>
            <person name="Sun Q."/>
            <person name="Ohkuma M."/>
        </authorList>
    </citation>
    <scope>NUCLEOTIDE SEQUENCE</scope>
    <source>
        <strain evidence="3">JCM 4633</strain>
    </source>
</reference>
<dbReference type="GO" id="GO:0016705">
    <property type="term" value="F:oxidoreductase activity, acting on paired donors, with incorporation or reduction of molecular oxygen"/>
    <property type="evidence" value="ECO:0007669"/>
    <property type="project" value="InterPro"/>
</dbReference>
<keyword evidence="2" id="KW-0503">Monooxygenase</keyword>